<protein>
    <recommendedName>
        <fullName evidence="11">Molybdopterin molybdenumtransferase</fullName>
        <ecNumber evidence="11">2.10.1.1</ecNumber>
    </recommendedName>
</protein>
<dbReference type="SUPFAM" id="SSF63882">
    <property type="entry name" value="MoeA N-terminal region -like"/>
    <property type="match status" value="1"/>
</dbReference>
<keyword evidence="8 11" id="KW-0460">Magnesium</keyword>
<dbReference type="SUPFAM" id="SSF52540">
    <property type="entry name" value="P-loop containing nucleoside triphosphate hydrolases"/>
    <property type="match status" value="1"/>
</dbReference>
<dbReference type="AlphaFoldDB" id="A0A2T3NFB3"/>
<dbReference type="InterPro" id="IPR005110">
    <property type="entry name" value="MoeA_linker/N"/>
</dbReference>
<keyword evidence="6 11" id="KW-0808">Transferase</keyword>
<dbReference type="PANTHER" id="PTHR10192:SF31">
    <property type="entry name" value="MOLYBDOPTERIN MOLYBDENUMTRANSFERASE"/>
    <property type="match status" value="1"/>
</dbReference>
<keyword evidence="7 11" id="KW-0479">Metal-binding</keyword>
<dbReference type="InterPro" id="IPR038987">
    <property type="entry name" value="MoeA-like"/>
</dbReference>
<dbReference type="GO" id="GO:0046872">
    <property type="term" value="F:metal ion binding"/>
    <property type="evidence" value="ECO:0007669"/>
    <property type="project" value="UniProtKB-UniRule"/>
</dbReference>
<evidence type="ECO:0000256" key="10">
    <source>
        <dbReference type="ARBA" id="ARBA00047317"/>
    </source>
</evidence>
<dbReference type="SUPFAM" id="SSF53218">
    <property type="entry name" value="Molybdenum cofactor biosynthesis proteins"/>
    <property type="match status" value="1"/>
</dbReference>
<evidence type="ECO:0000256" key="3">
    <source>
        <dbReference type="ARBA" id="ARBA00005046"/>
    </source>
</evidence>
<dbReference type="Gene3D" id="2.170.190.11">
    <property type="entry name" value="Molybdopterin biosynthesis moea protein, domain 3"/>
    <property type="match status" value="1"/>
</dbReference>
<dbReference type="InterPro" id="IPR012182">
    <property type="entry name" value="MobB_MoeA"/>
</dbReference>
<accession>A0A2T3NFB3</accession>
<dbReference type="EC" id="2.10.1.1" evidence="11"/>
<evidence type="ECO:0000256" key="6">
    <source>
        <dbReference type="ARBA" id="ARBA00022679"/>
    </source>
</evidence>
<dbReference type="NCBIfam" id="NF045515">
    <property type="entry name" value="Glp_gephyrin"/>
    <property type="match status" value="1"/>
</dbReference>
<keyword evidence="9 11" id="KW-0501">Molybdenum cofactor biosynthesis</keyword>
<dbReference type="GO" id="GO:0061599">
    <property type="term" value="F:molybdopterin molybdotransferase activity"/>
    <property type="evidence" value="ECO:0007669"/>
    <property type="project" value="UniProtKB-UniRule"/>
</dbReference>
<evidence type="ECO:0000259" key="12">
    <source>
        <dbReference type="SMART" id="SM00852"/>
    </source>
</evidence>
<dbReference type="GO" id="GO:0005829">
    <property type="term" value="C:cytosol"/>
    <property type="evidence" value="ECO:0007669"/>
    <property type="project" value="TreeGrafter"/>
</dbReference>
<dbReference type="FunFam" id="2.170.190.11:FF:000008">
    <property type="entry name" value="Molybdopterin molybdenumtransferase"/>
    <property type="match status" value="1"/>
</dbReference>
<evidence type="ECO:0000256" key="4">
    <source>
        <dbReference type="ARBA" id="ARBA00010763"/>
    </source>
</evidence>
<comment type="catalytic activity">
    <reaction evidence="10">
        <text>adenylyl-molybdopterin + molybdate = Mo-molybdopterin + AMP + H(+)</text>
        <dbReference type="Rhea" id="RHEA:35047"/>
        <dbReference type="ChEBI" id="CHEBI:15378"/>
        <dbReference type="ChEBI" id="CHEBI:36264"/>
        <dbReference type="ChEBI" id="CHEBI:62727"/>
        <dbReference type="ChEBI" id="CHEBI:71302"/>
        <dbReference type="ChEBI" id="CHEBI:456215"/>
        <dbReference type="EC" id="2.10.1.1"/>
    </reaction>
</comment>
<dbReference type="InterPro" id="IPR036425">
    <property type="entry name" value="MoaB/Mog-like_dom_sf"/>
</dbReference>
<dbReference type="InterPro" id="IPR004435">
    <property type="entry name" value="MobB_dom"/>
</dbReference>
<gene>
    <name evidence="13" type="ORF">C9J01_10440</name>
</gene>
<dbReference type="NCBIfam" id="TIGR00176">
    <property type="entry name" value="mobB"/>
    <property type="match status" value="1"/>
</dbReference>
<dbReference type="RefSeq" id="WP_107298089.1">
    <property type="nucleotide sequence ID" value="NZ_PYMB01000003.1"/>
</dbReference>
<dbReference type="Gene3D" id="2.20.25.120">
    <property type="match status" value="1"/>
</dbReference>
<evidence type="ECO:0000256" key="2">
    <source>
        <dbReference type="ARBA" id="ARBA00002901"/>
    </source>
</evidence>
<dbReference type="OrthoDB" id="9804758at2"/>
<proteinExistence type="inferred from homology"/>
<dbReference type="SMART" id="SM00852">
    <property type="entry name" value="MoCF_biosynth"/>
    <property type="match status" value="1"/>
</dbReference>
<comment type="cofactor">
    <cofactor evidence="1 11">
        <name>Mg(2+)</name>
        <dbReference type="ChEBI" id="CHEBI:18420"/>
    </cofactor>
</comment>
<dbReference type="InterPro" id="IPR008284">
    <property type="entry name" value="MoCF_biosynth_CS"/>
</dbReference>
<dbReference type="InterPro" id="IPR036135">
    <property type="entry name" value="MoeA_linker/N_sf"/>
</dbReference>
<dbReference type="FunFam" id="3.40.50.300:FF:000920">
    <property type="entry name" value="Molybdopterin-guanine dinucleotide biosynthesis protein B"/>
    <property type="match status" value="1"/>
</dbReference>
<organism evidence="13 14">
    <name type="scientific">Photobacterium rosenbergii</name>
    <dbReference type="NCBI Taxonomy" id="294936"/>
    <lineage>
        <taxon>Bacteria</taxon>
        <taxon>Pseudomonadati</taxon>
        <taxon>Pseudomonadota</taxon>
        <taxon>Gammaproteobacteria</taxon>
        <taxon>Vibrionales</taxon>
        <taxon>Vibrionaceae</taxon>
        <taxon>Photobacterium</taxon>
    </lineage>
</organism>
<evidence type="ECO:0000313" key="14">
    <source>
        <dbReference type="Proteomes" id="UP000241346"/>
    </source>
</evidence>
<dbReference type="InterPro" id="IPR005111">
    <property type="entry name" value="MoeA_C_domain_IV"/>
</dbReference>
<dbReference type="SUPFAM" id="SSF63867">
    <property type="entry name" value="MoeA C-terminal domain-like"/>
    <property type="match status" value="1"/>
</dbReference>
<dbReference type="Gene3D" id="3.90.105.10">
    <property type="entry name" value="Molybdopterin biosynthesis moea protein, domain 2"/>
    <property type="match status" value="1"/>
</dbReference>
<dbReference type="InterPro" id="IPR027417">
    <property type="entry name" value="P-loop_NTPase"/>
</dbReference>
<dbReference type="Pfam" id="PF03205">
    <property type="entry name" value="MobB"/>
    <property type="match status" value="1"/>
</dbReference>
<feature type="domain" description="MoaB/Mog" evidence="12">
    <location>
        <begin position="363"/>
        <end position="500"/>
    </location>
</feature>
<dbReference type="PROSITE" id="PS01079">
    <property type="entry name" value="MOCF_BIOSYNTHESIS_2"/>
    <property type="match status" value="1"/>
</dbReference>
<dbReference type="NCBIfam" id="NF011060">
    <property type="entry name" value="PRK14491.1"/>
    <property type="match status" value="1"/>
</dbReference>
<dbReference type="PIRSF" id="PIRSF036618">
    <property type="entry name" value="MobB_MoeA"/>
    <property type="match status" value="1"/>
</dbReference>
<sequence>MNPIQSSLPMLGFAAWSGTGKTTLLEAMLPKLVEHGIRVAVIKHAHHNFDIDKEGKDSYRLRKAGAAQMLISSRYRRAMVTETPEEEATLPQLIAQLNLNELDLILVEGFKKLSFPKIELHRAEIGKPWLFPEDGNIIAVASDTPAETDLPKLDINDLDKLTAFVADFTNKHSGQSLSCSDLDPSGMLSVAEGRDRILSQIVAPSAEETVELKQALGQIVASDILSPVNVPQHTNSAMDGYAIRSDDLGRENYQVVAQVMAGHCYDQPLNHGEAVRIMTGAPVPHNADTIIMREQASQVGDSVTFDLAMGAIKAGQNVRQAGEDLAIGQAAVQAGTQITAPELGMIASLGLDSVMIRPQVKVAIFSTGDEVQHPGEAQKPNCIYDSNRYTLHAMLTKVGCEVIDLGIIEDSEQALESTLTTASQQADLILSSGGVSVGDADYIKTVLDKLGQINFWRINMRPGRPLAFGHIDTTPFFGLPGNPVAVMVAFMQFVEPAIRKLQGMINWQAPFFTAVAEEKLRSRPGRTEYSRGIFGIDANGRLIVRSAGKQGSGILRSMSEANCLIEILPEQPGVEIGEKVRVIPLENRI</sequence>
<dbReference type="UniPathway" id="UPA00344"/>
<dbReference type="Pfam" id="PF03454">
    <property type="entry name" value="MoeA_C"/>
    <property type="match status" value="1"/>
</dbReference>
<dbReference type="GO" id="GO:0006777">
    <property type="term" value="P:Mo-molybdopterin cofactor biosynthetic process"/>
    <property type="evidence" value="ECO:0007669"/>
    <property type="project" value="UniProtKB-UniRule"/>
</dbReference>
<name>A0A2T3NFB3_9GAMM</name>
<keyword evidence="5 11" id="KW-0500">Molybdenum</keyword>
<dbReference type="Pfam" id="PF03453">
    <property type="entry name" value="MoeA_N"/>
    <property type="match status" value="1"/>
</dbReference>
<comment type="function">
    <text evidence="2 11">Catalyzes the insertion of molybdate into adenylated molybdopterin with the concomitant release of AMP.</text>
</comment>
<dbReference type="EMBL" id="PYMB01000003">
    <property type="protein sequence ID" value="PSW13263.1"/>
    <property type="molecule type" value="Genomic_DNA"/>
</dbReference>
<dbReference type="CDD" id="cd00887">
    <property type="entry name" value="MoeA"/>
    <property type="match status" value="1"/>
</dbReference>
<evidence type="ECO:0000256" key="1">
    <source>
        <dbReference type="ARBA" id="ARBA00001946"/>
    </source>
</evidence>
<dbReference type="FunFam" id="3.40.980.10:FF:000004">
    <property type="entry name" value="Molybdopterin molybdenumtransferase"/>
    <property type="match status" value="1"/>
</dbReference>
<dbReference type="PANTHER" id="PTHR10192">
    <property type="entry name" value="MOLYBDOPTERIN BIOSYNTHESIS PROTEIN"/>
    <property type="match status" value="1"/>
</dbReference>
<evidence type="ECO:0000256" key="9">
    <source>
        <dbReference type="ARBA" id="ARBA00023150"/>
    </source>
</evidence>
<dbReference type="Proteomes" id="UP000241346">
    <property type="component" value="Unassembled WGS sequence"/>
</dbReference>
<evidence type="ECO:0000256" key="7">
    <source>
        <dbReference type="ARBA" id="ARBA00022723"/>
    </source>
</evidence>
<evidence type="ECO:0000313" key="13">
    <source>
        <dbReference type="EMBL" id="PSW13263.1"/>
    </source>
</evidence>
<evidence type="ECO:0000256" key="5">
    <source>
        <dbReference type="ARBA" id="ARBA00022505"/>
    </source>
</evidence>
<dbReference type="Gene3D" id="3.40.980.10">
    <property type="entry name" value="MoaB/Mog-like domain"/>
    <property type="match status" value="1"/>
</dbReference>
<dbReference type="Pfam" id="PF00994">
    <property type="entry name" value="MoCF_biosynth"/>
    <property type="match status" value="1"/>
</dbReference>
<dbReference type="Gene3D" id="2.40.340.10">
    <property type="entry name" value="MoeA, C-terminal, domain IV"/>
    <property type="match status" value="1"/>
</dbReference>
<evidence type="ECO:0000256" key="11">
    <source>
        <dbReference type="RuleBase" id="RU365090"/>
    </source>
</evidence>
<dbReference type="Gene3D" id="3.40.50.300">
    <property type="entry name" value="P-loop containing nucleotide triphosphate hydrolases"/>
    <property type="match status" value="1"/>
</dbReference>
<evidence type="ECO:0000256" key="8">
    <source>
        <dbReference type="ARBA" id="ARBA00022842"/>
    </source>
</evidence>
<comment type="similarity">
    <text evidence="4 11">Belongs to the MoeA family.</text>
</comment>
<dbReference type="InterPro" id="IPR036688">
    <property type="entry name" value="MoeA_C_domain_IV_sf"/>
</dbReference>
<dbReference type="NCBIfam" id="TIGR00177">
    <property type="entry name" value="molyb_syn"/>
    <property type="match status" value="1"/>
</dbReference>
<reference evidence="13 14" key="1">
    <citation type="submission" date="2018-03" db="EMBL/GenBank/DDBJ databases">
        <title>Whole genome sequencing of Histamine producing bacteria.</title>
        <authorList>
            <person name="Butler K."/>
        </authorList>
    </citation>
    <scope>NUCLEOTIDE SEQUENCE [LARGE SCALE GENOMIC DNA]</scope>
    <source>
        <strain evidence="13 14">DSM 19138</strain>
    </source>
</reference>
<comment type="pathway">
    <text evidence="3 11">Cofactor biosynthesis; molybdopterin biosynthesis.</text>
</comment>
<dbReference type="GO" id="GO:0005525">
    <property type="term" value="F:GTP binding"/>
    <property type="evidence" value="ECO:0007669"/>
    <property type="project" value="InterPro"/>
</dbReference>
<dbReference type="CDD" id="cd03116">
    <property type="entry name" value="MobB"/>
    <property type="match status" value="1"/>
</dbReference>
<dbReference type="InterPro" id="IPR001453">
    <property type="entry name" value="MoaB/Mog_dom"/>
</dbReference>
<comment type="caution">
    <text evidence="13">The sequence shown here is derived from an EMBL/GenBank/DDBJ whole genome shotgun (WGS) entry which is preliminary data.</text>
</comment>